<gene>
    <name evidence="1" type="ORF">CAWG_02376</name>
</gene>
<dbReference type="PaxDb" id="5476-C4YPH5"/>
<evidence type="ECO:0000313" key="2">
    <source>
        <dbReference type="Proteomes" id="UP000001429"/>
    </source>
</evidence>
<keyword evidence="2" id="KW-1185">Reference proteome</keyword>
<reference evidence="1 2" key="1">
    <citation type="journal article" date="2009" name="Nature">
        <title>Evolution of pathogenicity and sexual reproduction in eight Candida genomes.</title>
        <authorList>
            <person name="Butler G."/>
            <person name="Rasmussen M.D."/>
            <person name="Lin M.F."/>
            <person name="Santos M.A."/>
            <person name="Sakthikumar S."/>
            <person name="Munro C.A."/>
            <person name="Rheinbay E."/>
            <person name="Grabherr M."/>
            <person name="Forche A."/>
            <person name="Reedy J.L."/>
            <person name="Agrafioti I."/>
            <person name="Arnaud M.B."/>
            <person name="Bates S."/>
            <person name="Brown A.J."/>
            <person name="Brunke S."/>
            <person name="Costanzo M.C."/>
            <person name="Fitzpatrick D.A."/>
            <person name="de Groot P.W."/>
            <person name="Harris D."/>
            <person name="Hoyer L.L."/>
            <person name="Hube B."/>
            <person name="Klis F.M."/>
            <person name="Kodira C."/>
            <person name="Lennard N."/>
            <person name="Logue M.E."/>
            <person name="Martin R."/>
            <person name="Neiman A.M."/>
            <person name="Nikolaou E."/>
            <person name="Quail M.A."/>
            <person name="Quinn J."/>
            <person name="Santos M.C."/>
            <person name="Schmitzberger F.F."/>
            <person name="Sherlock G."/>
            <person name="Shah P."/>
            <person name="Silverstein K.A."/>
            <person name="Skrzypek M.S."/>
            <person name="Soll D."/>
            <person name="Staggs R."/>
            <person name="Stansfield I."/>
            <person name="Stumpf M.P."/>
            <person name="Sudbery P.E."/>
            <person name="Srikantha T."/>
            <person name="Zeng Q."/>
            <person name="Berman J."/>
            <person name="Berriman M."/>
            <person name="Heitman J."/>
            <person name="Gow N.A."/>
            <person name="Lorenz M.C."/>
            <person name="Birren B.W."/>
            <person name="Kellis M."/>
            <person name="Cuomo C.A."/>
        </authorList>
    </citation>
    <scope>NUCLEOTIDE SEQUENCE [LARGE SCALE GENOMIC DNA]</scope>
    <source>
        <strain evidence="1 2">WO-1</strain>
    </source>
</reference>
<name>C4YPH5_CANAW</name>
<dbReference type="AlphaFoldDB" id="C4YPH5"/>
<evidence type="ECO:0000313" key="1">
    <source>
        <dbReference type="EMBL" id="EEQ44115.1"/>
    </source>
</evidence>
<sequence length="181" mass="20105">MIGDITTSSSAIVGFVSASKMCNLIPIRKTNCLHVARMYDSILSQPITVSPFLVASLTVKKNPGNPPMSDQERIDPVRKIPCNLENLTSDPNVLTTLWVPSGTFPKRYSNPFLVVKHIRGLVVSSVKCVIVVTLNISVPFETGLFGVLGLLSWVLQVCRWYFPECIKLVENKERLEKGKVF</sequence>
<dbReference type="VEuPathDB" id="FungiDB:CAWG_02376"/>
<dbReference type="Proteomes" id="UP000001429">
    <property type="component" value="Chromosome 3"/>
</dbReference>
<protein>
    <submittedName>
        <fullName evidence="1">Uncharacterized protein</fullName>
    </submittedName>
</protein>
<accession>C4YPH5</accession>
<organism evidence="1 2">
    <name type="scientific">Candida albicans (strain WO-1)</name>
    <name type="common">Yeast</name>
    <dbReference type="NCBI Taxonomy" id="294748"/>
    <lineage>
        <taxon>Eukaryota</taxon>
        <taxon>Fungi</taxon>
        <taxon>Dikarya</taxon>
        <taxon>Ascomycota</taxon>
        <taxon>Saccharomycotina</taxon>
        <taxon>Pichiomycetes</taxon>
        <taxon>Debaryomycetaceae</taxon>
        <taxon>Candida/Lodderomyces clade</taxon>
        <taxon>Candida</taxon>
    </lineage>
</organism>
<dbReference type="EMBL" id="CM000310">
    <property type="protein sequence ID" value="EEQ44115.1"/>
    <property type="molecule type" value="Genomic_DNA"/>
</dbReference>
<proteinExistence type="predicted"/>
<dbReference type="HOGENOM" id="CLU_1488813_0_0_1"/>